<gene>
    <name evidence="1" type="primary">trhO</name>
    <name evidence="4" type="ORF">QH73_0014245</name>
</gene>
<comment type="caution">
    <text evidence="4">The sequence shown here is derived from an EMBL/GenBank/DDBJ whole genome shotgun (WGS) entry which is preliminary data.</text>
</comment>
<dbReference type="SUPFAM" id="SSF52821">
    <property type="entry name" value="Rhodanese/Cell cycle control phosphatase"/>
    <property type="match status" value="1"/>
</dbReference>
<comment type="similarity">
    <text evidence="1">Belongs to the TrhO family.</text>
</comment>
<dbReference type="HAMAP" id="MF_00469">
    <property type="entry name" value="TrhO"/>
    <property type="match status" value="1"/>
</dbReference>
<dbReference type="InterPro" id="IPR036873">
    <property type="entry name" value="Rhodanese-like_dom_sf"/>
</dbReference>
<protein>
    <recommendedName>
        <fullName evidence="1">tRNA uridine(34) hydroxylase</fullName>
        <ecNumber evidence="1">1.14.-.-</ecNumber>
    </recommendedName>
    <alternativeName>
        <fullName evidence="1">tRNA hydroxylation protein O</fullName>
    </alternativeName>
</protein>
<evidence type="ECO:0000256" key="2">
    <source>
        <dbReference type="SAM" id="MobiDB-lite"/>
    </source>
</evidence>
<sequence>MTQVVATFYKFVSLPDCAEIREPLLSYCLSQGVKGTILLAEEGINGTIAAASRTVIDSLFAFLGSDPRFADLEYKLSHAEAPPFERMKVKLKREIVTIGIPEADPSQQVGTYVNPQDWNAIISDPEVVVIDTRNDYEVKIGSFQRAQNPQTQSFRQFPEYVRQHLNPDKHKKVAMFCTGGIRCEKASSFMLSQGFQEVYHLKGGILKYLEEVPSEESLWQGECFVFDERVAVQQGLAPGNYEMCRSCGHPISELDKQSEKYEEGISCPDCFDTLTEEKRSRQQEKLKQGVGSRESEKKGQGGQER</sequence>
<evidence type="ECO:0000313" key="4">
    <source>
        <dbReference type="EMBL" id="NHC35798.1"/>
    </source>
</evidence>
<dbReference type="InterPro" id="IPR020936">
    <property type="entry name" value="TrhO"/>
</dbReference>
<keyword evidence="1" id="KW-0819">tRNA processing</keyword>
<proteinExistence type="inferred from homology"/>
<dbReference type="CDD" id="cd01518">
    <property type="entry name" value="RHOD_YceA"/>
    <property type="match status" value="1"/>
</dbReference>
<feature type="region of interest" description="Disordered" evidence="2">
    <location>
        <begin position="281"/>
        <end position="305"/>
    </location>
</feature>
<keyword evidence="5" id="KW-1185">Reference proteome</keyword>
<accession>A0A9X5E6F5</accession>
<comment type="catalytic activity">
    <reaction evidence="1">
        <text>uridine(34) in tRNA + AH2 + O2 = 5-hydroxyuridine(34) in tRNA + A + H2O</text>
        <dbReference type="Rhea" id="RHEA:64224"/>
        <dbReference type="Rhea" id="RHEA-COMP:11727"/>
        <dbReference type="Rhea" id="RHEA-COMP:13381"/>
        <dbReference type="ChEBI" id="CHEBI:13193"/>
        <dbReference type="ChEBI" id="CHEBI:15377"/>
        <dbReference type="ChEBI" id="CHEBI:15379"/>
        <dbReference type="ChEBI" id="CHEBI:17499"/>
        <dbReference type="ChEBI" id="CHEBI:65315"/>
        <dbReference type="ChEBI" id="CHEBI:136877"/>
    </reaction>
</comment>
<comment type="function">
    <text evidence="1">Catalyzes oxygen-dependent 5-hydroxyuridine (ho5U) modification at position 34 in tRNAs.</text>
</comment>
<dbReference type="GO" id="GO:0016705">
    <property type="term" value="F:oxidoreductase activity, acting on paired donors, with incorporation or reduction of molecular oxygen"/>
    <property type="evidence" value="ECO:0007669"/>
    <property type="project" value="UniProtKB-UniRule"/>
</dbReference>
<organism evidence="4 5">
    <name type="scientific">Scytonema millei VB511283</name>
    <dbReference type="NCBI Taxonomy" id="1245923"/>
    <lineage>
        <taxon>Bacteria</taxon>
        <taxon>Bacillati</taxon>
        <taxon>Cyanobacteriota</taxon>
        <taxon>Cyanophyceae</taxon>
        <taxon>Nostocales</taxon>
        <taxon>Scytonemataceae</taxon>
        <taxon>Scytonema</taxon>
    </lineage>
</organism>
<dbReference type="RefSeq" id="WP_039713269.1">
    <property type="nucleotide sequence ID" value="NZ_JTJC03000003.1"/>
</dbReference>
<keyword evidence="1" id="KW-0560">Oxidoreductase</keyword>
<dbReference type="EC" id="1.14.-.-" evidence="1"/>
<reference evidence="4 5" key="1">
    <citation type="journal article" date="2015" name="Genome Announc.">
        <title>Draft Genome Sequence of the Terrestrial Cyanobacterium Scytonema millei VB511283, Isolated from Eastern India.</title>
        <authorList>
            <person name="Sen D."/>
            <person name="Chandrababunaidu M.M."/>
            <person name="Singh D."/>
            <person name="Sanghi N."/>
            <person name="Ghorai A."/>
            <person name="Mishra G.P."/>
            <person name="Madduluri M."/>
            <person name="Adhikary S.P."/>
            <person name="Tripathy S."/>
        </authorList>
    </citation>
    <scope>NUCLEOTIDE SEQUENCE [LARGE SCALE GENOMIC DNA]</scope>
    <source>
        <strain evidence="4 5">VB511283</strain>
    </source>
</reference>
<dbReference type="PANTHER" id="PTHR43268">
    <property type="entry name" value="THIOSULFATE SULFURTRANSFERASE/RHODANESE-LIKE DOMAIN-CONTAINING PROTEIN 2"/>
    <property type="match status" value="1"/>
</dbReference>
<evidence type="ECO:0000259" key="3">
    <source>
        <dbReference type="PROSITE" id="PS50206"/>
    </source>
</evidence>
<dbReference type="AlphaFoldDB" id="A0A9X5E6F5"/>
<dbReference type="PROSITE" id="PS50206">
    <property type="entry name" value="RHODANESE_3"/>
    <property type="match status" value="1"/>
</dbReference>
<evidence type="ECO:0000256" key="1">
    <source>
        <dbReference type="HAMAP-Rule" id="MF_00469"/>
    </source>
</evidence>
<name>A0A9X5E6F5_9CYAN</name>
<dbReference type="SMART" id="SM00450">
    <property type="entry name" value="RHOD"/>
    <property type="match status" value="1"/>
</dbReference>
<dbReference type="GO" id="GO:0006400">
    <property type="term" value="P:tRNA modification"/>
    <property type="evidence" value="ECO:0007669"/>
    <property type="project" value="UniProtKB-UniRule"/>
</dbReference>
<dbReference type="Gene3D" id="3.30.70.100">
    <property type="match status" value="1"/>
</dbReference>
<feature type="domain" description="Rhodanese" evidence="3">
    <location>
        <begin position="123"/>
        <end position="217"/>
    </location>
</feature>
<dbReference type="OrthoDB" id="9778326at2"/>
<dbReference type="NCBIfam" id="NF001136">
    <property type="entry name" value="PRK00142.1-4"/>
    <property type="match status" value="1"/>
</dbReference>
<dbReference type="InterPro" id="IPR040503">
    <property type="entry name" value="TRHO_N"/>
</dbReference>
<dbReference type="EMBL" id="JTJC03000003">
    <property type="protein sequence ID" value="NHC35798.1"/>
    <property type="molecule type" value="Genomic_DNA"/>
</dbReference>
<dbReference type="PANTHER" id="PTHR43268:SF3">
    <property type="entry name" value="RHODANESE-LIKE DOMAIN-CONTAINING PROTEIN 7-RELATED"/>
    <property type="match status" value="1"/>
</dbReference>
<dbReference type="Pfam" id="PF00581">
    <property type="entry name" value="Rhodanese"/>
    <property type="match status" value="1"/>
</dbReference>
<evidence type="ECO:0000313" key="5">
    <source>
        <dbReference type="Proteomes" id="UP000031532"/>
    </source>
</evidence>
<dbReference type="Proteomes" id="UP000031532">
    <property type="component" value="Unassembled WGS sequence"/>
</dbReference>
<dbReference type="Gene3D" id="3.40.250.10">
    <property type="entry name" value="Rhodanese-like domain"/>
    <property type="match status" value="1"/>
</dbReference>
<dbReference type="InterPro" id="IPR001763">
    <property type="entry name" value="Rhodanese-like_dom"/>
</dbReference>
<dbReference type="Pfam" id="PF17773">
    <property type="entry name" value="UPF0176_N"/>
    <property type="match status" value="1"/>
</dbReference>